<keyword evidence="3 5" id="KW-1133">Transmembrane helix</keyword>
<proteinExistence type="inferred from homology"/>
<dbReference type="EMBL" id="JAPHEG010000002">
    <property type="protein sequence ID" value="MDF2953430.1"/>
    <property type="molecule type" value="Genomic_DNA"/>
</dbReference>
<feature type="transmembrane region" description="Helical" evidence="5">
    <location>
        <begin position="84"/>
        <end position="104"/>
    </location>
</feature>
<dbReference type="AlphaFoldDB" id="A0AAE3P454"/>
<feature type="transmembrane region" description="Helical" evidence="5">
    <location>
        <begin position="240"/>
        <end position="256"/>
    </location>
</feature>
<sequence>MSLPLLYTFPISKVTTSILIPPLFTFSISFLCASGGVSGAFLLLPFQVSILGFNTPSVSATNHLYNVFSIPFGVYRYWKEKRFFLPLTLIIVLGTLPGVILGYFLRISFFEELKRFKLLVGLVLLSIAIRLIYELFAVKKEIRFSAEPPKTLIFNWKTLKFVYSQKTFELNSFLITFIAFFIGTIGGIYGIGGGALMAPILLAFFRLPAYVFAGATLAGTCITSIAGVIIFTLGGHQPDWLLGLLFGIGGAWGLFFGARLQKYMPQKLIRIIITAGVLFIGYNYVTSFFKS</sequence>
<evidence type="ECO:0000256" key="1">
    <source>
        <dbReference type="ARBA" id="ARBA00004141"/>
    </source>
</evidence>
<dbReference type="GO" id="GO:0005886">
    <property type="term" value="C:plasma membrane"/>
    <property type="evidence" value="ECO:0007669"/>
    <property type="project" value="UniProtKB-SubCell"/>
</dbReference>
<feature type="transmembrane region" description="Helical" evidence="5">
    <location>
        <begin position="20"/>
        <end position="46"/>
    </location>
</feature>
<keyword evidence="2 5" id="KW-0812">Transmembrane</keyword>
<dbReference type="Proteomes" id="UP001144110">
    <property type="component" value="Unassembled WGS sequence"/>
</dbReference>
<evidence type="ECO:0000313" key="7">
    <source>
        <dbReference type="Proteomes" id="UP001144110"/>
    </source>
</evidence>
<evidence type="ECO:0000256" key="4">
    <source>
        <dbReference type="ARBA" id="ARBA00023136"/>
    </source>
</evidence>
<dbReference type="PANTHER" id="PTHR43483">
    <property type="entry name" value="MEMBRANE TRANSPORTER PROTEIN HI_0806-RELATED"/>
    <property type="match status" value="1"/>
</dbReference>
<organism evidence="6 7">
    <name type="scientific">Candidatus Thermodesulfobacterium syntrophicum</name>
    <dbReference type="NCBI Taxonomy" id="3060442"/>
    <lineage>
        <taxon>Bacteria</taxon>
        <taxon>Pseudomonadati</taxon>
        <taxon>Thermodesulfobacteriota</taxon>
        <taxon>Thermodesulfobacteria</taxon>
        <taxon>Thermodesulfobacteriales</taxon>
        <taxon>Thermodesulfobacteriaceae</taxon>
        <taxon>Thermodesulfobacterium</taxon>
    </lineage>
</organism>
<feature type="transmembrane region" description="Helical" evidence="5">
    <location>
        <begin position="58"/>
        <end position="78"/>
    </location>
</feature>
<feature type="transmembrane region" description="Helical" evidence="5">
    <location>
        <begin position="173"/>
        <end position="202"/>
    </location>
</feature>
<keyword evidence="5" id="KW-1003">Cell membrane</keyword>
<evidence type="ECO:0000256" key="5">
    <source>
        <dbReference type="RuleBase" id="RU363041"/>
    </source>
</evidence>
<protein>
    <recommendedName>
        <fullName evidence="5">Probable membrane transporter protein</fullName>
    </recommendedName>
</protein>
<dbReference type="PANTHER" id="PTHR43483:SF3">
    <property type="entry name" value="MEMBRANE TRANSPORTER PROTEIN HI_0806-RELATED"/>
    <property type="match status" value="1"/>
</dbReference>
<keyword evidence="4 5" id="KW-0472">Membrane</keyword>
<feature type="transmembrane region" description="Helical" evidence="5">
    <location>
        <begin position="268"/>
        <end position="285"/>
    </location>
</feature>
<evidence type="ECO:0000313" key="6">
    <source>
        <dbReference type="EMBL" id="MDF2953430.1"/>
    </source>
</evidence>
<comment type="subcellular location">
    <subcellularLocation>
        <location evidence="5">Cell membrane</location>
        <topology evidence="5">Multi-pass membrane protein</topology>
    </subcellularLocation>
    <subcellularLocation>
        <location evidence="1">Membrane</location>
        <topology evidence="1">Multi-pass membrane protein</topology>
    </subcellularLocation>
</comment>
<gene>
    <name evidence="6" type="ORF">OD816_000675</name>
</gene>
<dbReference type="InterPro" id="IPR002781">
    <property type="entry name" value="TM_pro_TauE-like"/>
</dbReference>
<dbReference type="Pfam" id="PF01925">
    <property type="entry name" value="TauE"/>
    <property type="match status" value="1"/>
</dbReference>
<name>A0AAE3P454_9BACT</name>
<accession>A0AAE3P454</accession>
<comment type="caution">
    <text evidence="6">The sequence shown here is derived from an EMBL/GenBank/DDBJ whole genome shotgun (WGS) entry which is preliminary data.</text>
</comment>
<feature type="transmembrane region" description="Helical" evidence="5">
    <location>
        <begin position="209"/>
        <end position="234"/>
    </location>
</feature>
<evidence type="ECO:0000256" key="3">
    <source>
        <dbReference type="ARBA" id="ARBA00022989"/>
    </source>
</evidence>
<comment type="similarity">
    <text evidence="5">Belongs to the 4-toluene sulfonate uptake permease (TSUP) (TC 2.A.102) family.</text>
</comment>
<feature type="transmembrane region" description="Helical" evidence="5">
    <location>
        <begin position="116"/>
        <end position="133"/>
    </location>
</feature>
<evidence type="ECO:0000256" key="2">
    <source>
        <dbReference type="ARBA" id="ARBA00022692"/>
    </source>
</evidence>
<reference evidence="6" key="1">
    <citation type="submission" date="2022-11" db="EMBL/GenBank/DDBJ databases">
        <title>Candidatus Alkanophaga archaea from heated hydrothermal vent sediment oxidize petroleum alkanes.</title>
        <authorList>
            <person name="Zehnle H."/>
            <person name="Laso-Perez R."/>
            <person name="Lipp J."/>
            <person name="Teske A."/>
            <person name="Wegener G."/>
        </authorList>
    </citation>
    <scope>NUCLEOTIDE SEQUENCE</scope>
    <source>
        <strain evidence="6">MCA70</strain>
    </source>
</reference>